<gene>
    <name evidence="2" type="ORF">EDC27_1098</name>
</gene>
<dbReference type="PANTHER" id="PTHR42792:SF1">
    <property type="entry name" value="FLAGELLAR HOOK-ASSOCIATED PROTEIN 3"/>
    <property type="match status" value="1"/>
</dbReference>
<dbReference type="AlphaFoldDB" id="A0A3N1VGD8"/>
<dbReference type="RefSeq" id="WP_123289589.1">
    <property type="nucleotide sequence ID" value="NZ_RJVA01000010.1"/>
</dbReference>
<keyword evidence="2" id="KW-0282">Flagellum</keyword>
<keyword evidence="3" id="KW-1185">Reference proteome</keyword>
<feature type="domain" description="Flagellin N-terminal" evidence="1">
    <location>
        <begin position="10"/>
        <end position="137"/>
    </location>
</feature>
<comment type="caution">
    <text evidence="2">The sequence shown here is derived from an EMBL/GenBank/DDBJ whole genome shotgun (WGS) entry which is preliminary data.</text>
</comment>
<dbReference type="EMBL" id="RJVA01000010">
    <property type="protein sequence ID" value="ROR01904.1"/>
    <property type="molecule type" value="Genomic_DNA"/>
</dbReference>
<dbReference type="Pfam" id="PF00669">
    <property type="entry name" value="Flagellin_N"/>
    <property type="match status" value="1"/>
</dbReference>
<dbReference type="Proteomes" id="UP000276223">
    <property type="component" value="Unassembled WGS sequence"/>
</dbReference>
<dbReference type="SUPFAM" id="SSF64518">
    <property type="entry name" value="Phase 1 flagellin"/>
    <property type="match status" value="1"/>
</dbReference>
<name>A0A3N1VGD8_9BACT</name>
<evidence type="ECO:0000259" key="1">
    <source>
        <dbReference type="Pfam" id="PF00669"/>
    </source>
</evidence>
<dbReference type="PANTHER" id="PTHR42792">
    <property type="entry name" value="FLAGELLIN"/>
    <property type="match status" value="1"/>
</dbReference>
<evidence type="ECO:0000313" key="2">
    <source>
        <dbReference type="EMBL" id="ROR01904.1"/>
    </source>
</evidence>
<dbReference type="OrthoDB" id="9758307at2"/>
<organism evidence="2 3">
    <name type="scientific">Desulfosoma caldarium</name>
    <dbReference type="NCBI Taxonomy" id="610254"/>
    <lineage>
        <taxon>Bacteria</taxon>
        <taxon>Pseudomonadati</taxon>
        <taxon>Thermodesulfobacteriota</taxon>
        <taxon>Syntrophobacteria</taxon>
        <taxon>Syntrophobacterales</taxon>
        <taxon>Syntrophobacteraceae</taxon>
        <taxon>Desulfosoma</taxon>
    </lineage>
</organism>
<dbReference type="InterPro" id="IPR001029">
    <property type="entry name" value="Flagellin_N"/>
</dbReference>
<dbReference type="InterPro" id="IPR001492">
    <property type="entry name" value="Flagellin"/>
</dbReference>
<proteinExistence type="predicted"/>
<protein>
    <submittedName>
        <fullName evidence="2">Flagellin-like protein</fullName>
    </submittedName>
</protein>
<keyword evidence="2" id="KW-0966">Cell projection</keyword>
<accession>A0A3N1VGD8</accession>
<sequence length="289" mass="32019">MRVTLPLMYGTTTRDILNKQDRISRLGRDIASGVRLHNPHDDPAAWAQSLDLQQTLQRMERYQNNLNFAANMLSVADSGLNHMHDLLVRATEIGMAANTPNSAEEKEAFVEELDQILQELAETVSATANGQSVFAGKPVWNETGGQWEWEAARPDEDPLQVALDDAGQTMTVSTDLSELIPKAMNTIEALKTHIDHEDAAGMRAALQDLSDAMEQLRGFSSTVGTRLTSIQRRQDTLAILTAHRQEHLSELRDTDLLDAISSLQTHQIALEAALKSSLVLKDLSLVRYL</sequence>
<dbReference type="Gene3D" id="1.20.1330.10">
    <property type="entry name" value="f41 fragment of flagellin, N-terminal domain"/>
    <property type="match status" value="1"/>
</dbReference>
<dbReference type="GO" id="GO:0005198">
    <property type="term" value="F:structural molecule activity"/>
    <property type="evidence" value="ECO:0007669"/>
    <property type="project" value="InterPro"/>
</dbReference>
<reference evidence="2 3" key="1">
    <citation type="submission" date="2018-11" db="EMBL/GenBank/DDBJ databases">
        <title>Genomic Encyclopedia of Type Strains, Phase IV (KMG-IV): sequencing the most valuable type-strain genomes for metagenomic binning, comparative biology and taxonomic classification.</title>
        <authorList>
            <person name="Goeker M."/>
        </authorList>
    </citation>
    <scope>NUCLEOTIDE SEQUENCE [LARGE SCALE GENOMIC DNA]</scope>
    <source>
        <strain evidence="2 3">DSM 22027</strain>
    </source>
</reference>
<evidence type="ECO:0000313" key="3">
    <source>
        <dbReference type="Proteomes" id="UP000276223"/>
    </source>
</evidence>
<dbReference type="GO" id="GO:0009288">
    <property type="term" value="C:bacterial-type flagellum"/>
    <property type="evidence" value="ECO:0007669"/>
    <property type="project" value="InterPro"/>
</dbReference>
<keyword evidence="2" id="KW-0969">Cilium</keyword>